<keyword evidence="1" id="KW-0106">Calcium</keyword>
<organism evidence="3 4">
    <name type="scientific">Cicer arietinum</name>
    <name type="common">Chickpea</name>
    <name type="synonym">Garbanzo</name>
    <dbReference type="NCBI Taxonomy" id="3827"/>
    <lineage>
        <taxon>Eukaryota</taxon>
        <taxon>Viridiplantae</taxon>
        <taxon>Streptophyta</taxon>
        <taxon>Embryophyta</taxon>
        <taxon>Tracheophyta</taxon>
        <taxon>Spermatophyta</taxon>
        <taxon>Magnoliopsida</taxon>
        <taxon>eudicotyledons</taxon>
        <taxon>Gunneridae</taxon>
        <taxon>Pentapetalae</taxon>
        <taxon>rosids</taxon>
        <taxon>fabids</taxon>
        <taxon>Fabales</taxon>
        <taxon>Fabaceae</taxon>
        <taxon>Papilionoideae</taxon>
        <taxon>50 kb inversion clade</taxon>
        <taxon>NPAAA clade</taxon>
        <taxon>Hologalegina</taxon>
        <taxon>IRL clade</taxon>
        <taxon>Cicereae</taxon>
        <taxon>Cicer</taxon>
    </lineage>
</organism>
<dbReference type="InterPro" id="IPR018247">
    <property type="entry name" value="EF_Hand_1_Ca_BS"/>
</dbReference>
<evidence type="ECO:0000256" key="1">
    <source>
        <dbReference type="ARBA" id="ARBA00022837"/>
    </source>
</evidence>
<evidence type="ECO:0000313" key="3">
    <source>
        <dbReference type="Proteomes" id="UP000087171"/>
    </source>
</evidence>
<dbReference type="Proteomes" id="UP000087171">
    <property type="component" value="Unplaced"/>
</dbReference>
<accession>A0A3Q7XK64</accession>
<keyword evidence="3" id="KW-1185">Reference proteome</keyword>
<dbReference type="RefSeq" id="XP_027186903.1">
    <property type="nucleotide sequence ID" value="XM_027331102.1"/>
</dbReference>
<feature type="domain" description="EF-hand" evidence="2">
    <location>
        <begin position="53"/>
        <end position="88"/>
    </location>
</feature>
<dbReference type="Pfam" id="PF13499">
    <property type="entry name" value="EF-hand_7"/>
    <property type="match status" value="1"/>
</dbReference>
<feature type="domain" description="EF-hand" evidence="2">
    <location>
        <begin position="89"/>
        <end position="124"/>
    </location>
</feature>
<dbReference type="SUPFAM" id="SSF47473">
    <property type="entry name" value="EF-hand"/>
    <property type="match status" value="1"/>
</dbReference>
<dbReference type="SMART" id="SM00054">
    <property type="entry name" value="EFh"/>
    <property type="match status" value="2"/>
</dbReference>
<reference evidence="4" key="1">
    <citation type="submission" date="2025-08" db="UniProtKB">
        <authorList>
            <consortium name="RefSeq"/>
        </authorList>
    </citation>
    <scope>IDENTIFICATION</scope>
    <source>
        <tissue evidence="4">Etiolated seedlings</tissue>
    </source>
</reference>
<dbReference type="CDD" id="cd00051">
    <property type="entry name" value="EFh"/>
    <property type="match status" value="1"/>
</dbReference>
<dbReference type="Gene3D" id="1.10.238.10">
    <property type="entry name" value="EF-hand"/>
    <property type="match status" value="1"/>
</dbReference>
<protein>
    <submittedName>
        <fullName evidence="4">Probable calcium-binding protein CML22 isoform X2</fullName>
    </submittedName>
</protein>
<dbReference type="PROSITE" id="PS50222">
    <property type="entry name" value="EF_HAND_2"/>
    <property type="match status" value="2"/>
</dbReference>
<gene>
    <name evidence="4" type="primary">LOC101494781</name>
</gene>
<dbReference type="GO" id="GO:0005509">
    <property type="term" value="F:calcium ion binding"/>
    <property type="evidence" value="ECO:0007669"/>
    <property type="project" value="InterPro"/>
</dbReference>
<sequence length="186" mass="21513">MGAIICCISKSSEKKSLERKLEKKIAEIRRNKFGQSKLKSIDSIVMLFPMFKERLKTLRGMFEQYDEDSNGSIEPHELEIFLEHLQLHLQEQEIESIFHYCDIDGSKGIQFNEFIVLLCLIHILTEPLSSDNEKWTGTRMDKSHSLNSSLVSLIGLALMLMNRCMKTNYTMHIIGVLEVTHYVECV</sequence>
<dbReference type="PROSITE" id="PS00018">
    <property type="entry name" value="EF_HAND_1"/>
    <property type="match status" value="1"/>
</dbReference>
<evidence type="ECO:0000313" key="4">
    <source>
        <dbReference type="RefSeq" id="XP_027186903.1"/>
    </source>
</evidence>
<name>A0A3Q7XK64_CICAR</name>
<dbReference type="AlphaFoldDB" id="A0A3Q7XK64"/>
<dbReference type="InterPro" id="IPR011992">
    <property type="entry name" value="EF-hand-dom_pair"/>
</dbReference>
<dbReference type="InterPro" id="IPR002048">
    <property type="entry name" value="EF_hand_dom"/>
</dbReference>
<evidence type="ECO:0000259" key="2">
    <source>
        <dbReference type="PROSITE" id="PS50222"/>
    </source>
</evidence>
<proteinExistence type="predicted"/>